<sequence>MTAFRIKIISDNICPFCHLGRARLDRAIAQFRETSPADTFDISWHAYHLDPNAPTTSEPVLEMVARKYGAARTAAMQQRLRQAGASEGINFTFAGRTGSTRDSHRLIQLGRQRNAEDSVVREIMRMYFEEEGDITAEEDLVGAAERAGLDADEARGWLREGKGGKEVDREVAEAYAMGVTGVPHFVINDRFEVHGAEDVPVFLEQFRRAKEADAAA</sequence>
<dbReference type="SUPFAM" id="SSF52833">
    <property type="entry name" value="Thioredoxin-like"/>
    <property type="match status" value="1"/>
</dbReference>
<organism evidence="2 3">
    <name type="scientific">Hapsidospora chrysogenum (strain ATCC 11550 / CBS 779.69 / DSM 880 / IAM 14645 / JCM 23072 / IMI 49137)</name>
    <name type="common">Acremonium chrysogenum</name>
    <dbReference type="NCBI Taxonomy" id="857340"/>
    <lineage>
        <taxon>Eukaryota</taxon>
        <taxon>Fungi</taxon>
        <taxon>Dikarya</taxon>
        <taxon>Ascomycota</taxon>
        <taxon>Pezizomycotina</taxon>
        <taxon>Sordariomycetes</taxon>
        <taxon>Hypocreomycetidae</taxon>
        <taxon>Hypocreales</taxon>
        <taxon>Bionectriaceae</taxon>
        <taxon>Hapsidospora</taxon>
    </lineage>
</organism>
<dbReference type="PANTHER" id="PTHR13887">
    <property type="entry name" value="GLUTATHIONE S-TRANSFERASE KAPPA"/>
    <property type="match status" value="1"/>
</dbReference>
<dbReference type="CDD" id="cd03024">
    <property type="entry name" value="DsbA_FrnE"/>
    <property type="match status" value="1"/>
</dbReference>
<gene>
    <name evidence="2" type="ORF">ACRE_008790</name>
</gene>
<comment type="caution">
    <text evidence="2">The sequence shown here is derived from an EMBL/GenBank/DDBJ whole genome shotgun (WGS) entry which is preliminary data.</text>
</comment>
<dbReference type="PANTHER" id="PTHR13887:SF41">
    <property type="entry name" value="THIOREDOXIN SUPERFAMILY PROTEIN"/>
    <property type="match status" value="1"/>
</dbReference>
<dbReference type="InterPro" id="IPR036249">
    <property type="entry name" value="Thioredoxin-like_sf"/>
</dbReference>
<evidence type="ECO:0000259" key="1">
    <source>
        <dbReference type="Pfam" id="PF01323"/>
    </source>
</evidence>
<accession>A0A086TFW9</accession>
<dbReference type="GO" id="GO:0016491">
    <property type="term" value="F:oxidoreductase activity"/>
    <property type="evidence" value="ECO:0007669"/>
    <property type="project" value="InterPro"/>
</dbReference>
<dbReference type="OrthoDB" id="1930760at2759"/>
<protein>
    <recommendedName>
        <fullName evidence="1">DSBA-like thioredoxin domain-containing protein</fullName>
    </recommendedName>
</protein>
<evidence type="ECO:0000313" key="2">
    <source>
        <dbReference type="EMBL" id="KFH48251.1"/>
    </source>
</evidence>
<dbReference type="Gene3D" id="3.40.30.10">
    <property type="entry name" value="Glutaredoxin"/>
    <property type="match status" value="1"/>
</dbReference>
<dbReference type="EMBL" id="JPKY01000004">
    <property type="protein sequence ID" value="KFH48251.1"/>
    <property type="molecule type" value="Genomic_DNA"/>
</dbReference>
<dbReference type="AlphaFoldDB" id="A0A086TFW9"/>
<name>A0A086TFW9_HAPC1</name>
<dbReference type="HOGENOM" id="CLU_069253_0_1_1"/>
<keyword evidence="3" id="KW-1185">Reference proteome</keyword>
<feature type="domain" description="DSBA-like thioredoxin" evidence="1">
    <location>
        <begin position="6"/>
        <end position="205"/>
    </location>
</feature>
<reference evidence="3" key="1">
    <citation type="journal article" date="2014" name="Genome Announc.">
        <title>Genome sequence and annotation of Acremonium chrysogenum, producer of the beta-lactam antibiotic cephalosporin C.</title>
        <authorList>
            <person name="Terfehr D."/>
            <person name="Dahlmann T.A."/>
            <person name="Specht T."/>
            <person name="Zadra I."/>
            <person name="Kuernsteiner H."/>
            <person name="Kueck U."/>
        </authorList>
    </citation>
    <scope>NUCLEOTIDE SEQUENCE [LARGE SCALE GENOMIC DNA]</scope>
    <source>
        <strain evidence="3">ATCC 11550 / CBS 779.69 / DSM 880 / IAM 14645 / JCM 23072 / IMI 49137</strain>
    </source>
</reference>
<dbReference type="Proteomes" id="UP000029964">
    <property type="component" value="Unassembled WGS sequence"/>
</dbReference>
<evidence type="ECO:0000313" key="3">
    <source>
        <dbReference type="Proteomes" id="UP000029964"/>
    </source>
</evidence>
<proteinExistence type="predicted"/>
<dbReference type="InterPro" id="IPR001853">
    <property type="entry name" value="DSBA-like_thioredoxin_dom"/>
</dbReference>
<dbReference type="Pfam" id="PF01323">
    <property type="entry name" value="DSBA"/>
    <property type="match status" value="1"/>
</dbReference>